<gene>
    <name evidence="3" type="ORF">E2C01_049584</name>
</gene>
<sequence>MWNPEHGCLALWLTVCSSWVVKWIRKKNNYVDVLKIKCNNEGDGKRGAKSEQRVGSPAKIRVAARPEREENTGNRSRQEVRVDAARSGRCAGPDRVFPVIPETRQMHALPATYHGNHSHLYGCIDTCMYDFPMYFFPLSLPPAPPLSLEWRKCHGAALVEARGVGRGRECSCRGSYLACVCRAVPHCPLCDPSVRAAATRKA</sequence>
<evidence type="ECO:0000313" key="4">
    <source>
        <dbReference type="Proteomes" id="UP000324222"/>
    </source>
</evidence>
<keyword evidence="2" id="KW-0732">Signal</keyword>
<reference evidence="3 4" key="1">
    <citation type="submission" date="2019-05" db="EMBL/GenBank/DDBJ databases">
        <title>Another draft genome of Portunus trituberculatus and its Hox gene families provides insights of decapod evolution.</title>
        <authorList>
            <person name="Jeong J.-H."/>
            <person name="Song I."/>
            <person name="Kim S."/>
            <person name="Choi T."/>
            <person name="Kim D."/>
            <person name="Ryu S."/>
            <person name="Kim W."/>
        </authorList>
    </citation>
    <scope>NUCLEOTIDE SEQUENCE [LARGE SCALE GENOMIC DNA]</scope>
    <source>
        <tissue evidence="3">Muscle</tissue>
    </source>
</reference>
<protein>
    <submittedName>
        <fullName evidence="3">Uncharacterized protein</fullName>
    </submittedName>
</protein>
<feature type="chain" id="PRO_5022782152" evidence="2">
    <location>
        <begin position="19"/>
        <end position="202"/>
    </location>
</feature>
<proteinExistence type="predicted"/>
<feature type="region of interest" description="Disordered" evidence="1">
    <location>
        <begin position="42"/>
        <end position="79"/>
    </location>
</feature>
<evidence type="ECO:0000313" key="3">
    <source>
        <dbReference type="EMBL" id="MPC55641.1"/>
    </source>
</evidence>
<name>A0A5B7G6T2_PORTR</name>
<evidence type="ECO:0000256" key="1">
    <source>
        <dbReference type="SAM" id="MobiDB-lite"/>
    </source>
</evidence>
<keyword evidence="4" id="KW-1185">Reference proteome</keyword>
<feature type="compositionally biased region" description="Basic and acidic residues" evidence="1">
    <location>
        <begin position="64"/>
        <end position="79"/>
    </location>
</feature>
<comment type="caution">
    <text evidence="3">The sequence shown here is derived from an EMBL/GenBank/DDBJ whole genome shotgun (WGS) entry which is preliminary data.</text>
</comment>
<feature type="signal peptide" evidence="2">
    <location>
        <begin position="1"/>
        <end position="18"/>
    </location>
</feature>
<dbReference type="Proteomes" id="UP000324222">
    <property type="component" value="Unassembled WGS sequence"/>
</dbReference>
<evidence type="ECO:0000256" key="2">
    <source>
        <dbReference type="SAM" id="SignalP"/>
    </source>
</evidence>
<feature type="compositionally biased region" description="Basic and acidic residues" evidence="1">
    <location>
        <begin position="42"/>
        <end position="52"/>
    </location>
</feature>
<dbReference type="AlphaFoldDB" id="A0A5B7G6T2"/>
<dbReference type="EMBL" id="VSRR010013335">
    <property type="protein sequence ID" value="MPC55641.1"/>
    <property type="molecule type" value="Genomic_DNA"/>
</dbReference>
<accession>A0A5B7G6T2</accession>
<organism evidence="3 4">
    <name type="scientific">Portunus trituberculatus</name>
    <name type="common">Swimming crab</name>
    <name type="synonym">Neptunus trituberculatus</name>
    <dbReference type="NCBI Taxonomy" id="210409"/>
    <lineage>
        <taxon>Eukaryota</taxon>
        <taxon>Metazoa</taxon>
        <taxon>Ecdysozoa</taxon>
        <taxon>Arthropoda</taxon>
        <taxon>Crustacea</taxon>
        <taxon>Multicrustacea</taxon>
        <taxon>Malacostraca</taxon>
        <taxon>Eumalacostraca</taxon>
        <taxon>Eucarida</taxon>
        <taxon>Decapoda</taxon>
        <taxon>Pleocyemata</taxon>
        <taxon>Brachyura</taxon>
        <taxon>Eubrachyura</taxon>
        <taxon>Portunoidea</taxon>
        <taxon>Portunidae</taxon>
        <taxon>Portuninae</taxon>
        <taxon>Portunus</taxon>
    </lineage>
</organism>